<dbReference type="PANTHER" id="PTHR46105:SF5">
    <property type="entry name" value="ZINC FINGER AND BTB DOMAIN-CONTAINING PROTEIN 44 ISOFORM X1"/>
    <property type="match status" value="1"/>
</dbReference>
<dbReference type="Pfam" id="PF00096">
    <property type="entry name" value="zf-C2H2"/>
    <property type="match status" value="4"/>
</dbReference>
<keyword evidence="10" id="KW-0539">Nucleus</keyword>
<proteinExistence type="inferred from homology"/>
<evidence type="ECO:0000256" key="6">
    <source>
        <dbReference type="ARBA" id="ARBA00022833"/>
    </source>
</evidence>
<dbReference type="GO" id="GO:0032502">
    <property type="term" value="P:developmental process"/>
    <property type="evidence" value="ECO:0007669"/>
    <property type="project" value="UniProtKB-ARBA"/>
</dbReference>
<accession>A0A672IAF6</accession>
<evidence type="ECO:0000256" key="2">
    <source>
        <dbReference type="ARBA" id="ARBA00006991"/>
    </source>
</evidence>
<dbReference type="FunFam" id="3.30.160.60:FF:000303">
    <property type="entry name" value="Zinc finger protein 41"/>
    <property type="match status" value="1"/>
</dbReference>
<keyword evidence="7" id="KW-0805">Transcription regulation</keyword>
<dbReference type="InterPro" id="IPR036236">
    <property type="entry name" value="Znf_C2H2_sf"/>
</dbReference>
<name>A0A672IAF6_SALFA</name>
<dbReference type="FunFam" id="3.30.160.60:FF:002343">
    <property type="entry name" value="Zinc finger protein 33A"/>
    <property type="match status" value="1"/>
</dbReference>
<evidence type="ECO:0000259" key="12">
    <source>
        <dbReference type="PROSITE" id="PS50157"/>
    </source>
</evidence>
<dbReference type="GO" id="GO:0000981">
    <property type="term" value="F:DNA-binding transcription factor activity, RNA polymerase II-specific"/>
    <property type="evidence" value="ECO:0007669"/>
    <property type="project" value="TreeGrafter"/>
</dbReference>
<dbReference type="PROSITE" id="PS00028">
    <property type="entry name" value="ZINC_FINGER_C2H2_1"/>
    <property type="match status" value="5"/>
</dbReference>
<feature type="domain" description="C2H2-type" evidence="12">
    <location>
        <begin position="185"/>
        <end position="212"/>
    </location>
</feature>
<feature type="domain" description="C2H2-type" evidence="12">
    <location>
        <begin position="157"/>
        <end position="184"/>
    </location>
</feature>
<dbReference type="Proteomes" id="UP000472267">
    <property type="component" value="Chromosome 12"/>
</dbReference>
<dbReference type="AlphaFoldDB" id="A0A672IAF6"/>
<dbReference type="PANTHER" id="PTHR46105">
    <property type="entry name" value="AGAP004733-PA"/>
    <property type="match status" value="1"/>
</dbReference>
<evidence type="ECO:0000256" key="4">
    <source>
        <dbReference type="ARBA" id="ARBA00022737"/>
    </source>
</evidence>
<dbReference type="SMART" id="SM00355">
    <property type="entry name" value="ZnF_C2H2"/>
    <property type="match status" value="5"/>
</dbReference>
<protein>
    <recommendedName>
        <fullName evidence="12">C2H2-type domain-containing protein</fullName>
    </recommendedName>
</protein>
<evidence type="ECO:0000256" key="7">
    <source>
        <dbReference type="ARBA" id="ARBA00023015"/>
    </source>
</evidence>
<keyword evidence="9" id="KW-0804">Transcription</keyword>
<organism evidence="13 14">
    <name type="scientific">Salarias fasciatus</name>
    <name type="common">Jewelled blenny</name>
    <name type="synonym">Blennius fasciatus</name>
    <dbReference type="NCBI Taxonomy" id="181472"/>
    <lineage>
        <taxon>Eukaryota</taxon>
        <taxon>Metazoa</taxon>
        <taxon>Chordata</taxon>
        <taxon>Craniata</taxon>
        <taxon>Vertebrata</taxon>
        <taxon>Euteleostomi</taxon>
        <taxon>Actinopterygii</taxon>
        <taxon>Neopterygii</taxon>
        <taxon>Teleostei</taxon>
        <taxon>Neoteleostei</taxon>
        <taxon>Acanthomorphata</taxon>
        <taxon>Ovalentaria</taxon>
        <taxon>Blenniimorphae</taxon>
        <taxon>Blenniiformes</taxon>
        <taxon>Blennioidei</taxon>
        <taxon>Blenniidae</taxon>
        <taxon>Salariinae</taxon>
        <taxon>Salarias</taxon>
    </lineage>
</organism>
<keyword evidence="5 11" id="KW-0863">Zinc-finger</keyword>
<dbReference type="GO" id="GO:0000978">
    <property type="term" value="F:RNA polymerase II cis-regulatory region sequence-specific DNA binding"/>
    <property type="evidence" value="ECO:0007669"/>
    <property type="project" value="TreeGrafter"/>
</dbReference>
<dbReference type="PROSITE" id="PS50157">
    <property type="entry name" value="ZINC_FINGER_C2H2_2"/>
    <property type="match status" value="5"/>
</dbReference>
<dbReference type="InterPro" id="IPR013087">
    <property type="entry name" value="Znf_C2H2_type"/>
</dbReference>
<dbReference type="FunFam" id="3.30.160.60:FF:000508">
    <property type="entry name" value="Myeloid zinc finger 1"/>
    <property type="match status" value="1"/>
</dbReference>
<dbReference type="GO" id="GO:0005634">
    <property type="term" value="C:nucleus"/>
    <property type="evidence" value="ECO:0007669"/>
    <property type="project" value="UniProtKB-SubCell"/>
</dbReference>
<dbReference type="InterPro" id="IPR050457">
    <property type="entry name" value="ZnFinger_BTB_dom_contain"/>
</dbReference>
<dbReference type="GO" id="GO:0008270">
    <property type="term" value="F:zinc ion binding"/>
    <property type="evidence" value="ECO:0007669"/>
    <property type="project" value="UniProtKB-KW"/>
</dbReference>
<evidence type="ECO:0000256" key="11">
    <source>
        <dbReference type="PROSITE-ProRule" id="PRU00042"/>
    </source>
</evidence>
<feature type="domain" description="C2H2-type" evidence="12">
    <location>
        <begin position="129"/>
        <end position="156"/>
    </location>
</feature>
<keyword evidence="14" id="KW-1185">Reference proteome</keyword>
<dbReference type="FunFam" id="3.30.160.60:FF:000202">
    <property type="entry name" value="Zinc finger protein 574"/>
    <property type="match status" value="1"/>
</dbReference>
<evidence type="ECO:0000256" key="8">
    <source>
        <dbReference type="ARBA" id="ARBA00023125"/>
    </source>
</evidence>
<keyword evidence="8" id="KW-0238">DNA-binding</keyword>
<reference evidence="13" key="1">
    <citation type="submission" date="2019-06" db="EMBL/GenBank/DDBJ databases">
        <authorList>
            <consortium name="Wellcome Sanger Institute Data Sharing"/>
        </authorList>
    </citation>
    <scope>NUCLEOTIDE SEQUENCE [LARGE SCALE GENOMIC DNA]</scope>
</reference>
<keyword evidence="3" id="KW-0479">Metal-binding</keyword>
<evidence type="ECO:0000256" key="5">
    <source>
        <dbReference type="ARBA" id="ARBA00022771"/>
    </source>
</evidence>
<evidence type="ECO:0000256" key="9">
    <source>
        <dbReference type="ARBA" id="ARBA00023163"/>
    </source>
</evidence>
<evidence type="ECO:0000313" key="14">
    <source>
        <dbReference type="Proteomes" id="UP000472267"/>
    </source>
</evidence>
<evidence type="ECO:0000256" key="3">
    <source>
        <dbReference type="ARBA" id="ARBA00022723"/>
    </source>
</evidence>
<dbReference type="Gene3D" id="3.30.160.60">
    <property type="entry name" value="Classic Zinc Finger"/>
    <property type="match status" value="5"/>
</dbReference>
<dbReference type="FunFam" id="3.30.160.60:FF:000933">
    <property type="entry name" value="zinc finger protein 771"/>
    <property type="match status" value="1"/>
</dbReference>
<dbReference type="SUPFAM" id="SSF57667">
    <property type="entry name" value="beta-beta-alpha zinc fingers"/>
    <property type="match status" value="3"/>
</dbReference>
<comment type="similarity">
    <text evidence="2">Belongs to the krueppel C2H2-type zinc-finger protein family.</text>
</comment>
<reference evidence="13" key="2">
    <citation type="submission" date="2025-08" db="UniProtKB">
        <authorList>
            <consortium name="Ensembl"/>
        </authorList>
    </citation>
    <scope>IDENTIFICATION</scope>
</reference>
<feature type="domain" description="C2H2-type" evidence="12">
    <location>
        <begin position="241"/>
        <end position="268"/>
    </location>
</feature>
<dbReference type="GO" id="GO:0042802">
    <property type="term" value="F:identical protein binding"/>
    <property type="evidence" value="ECO:0007669"/>
    <property type="project" value="UniProtKB-ARBA"/>
</dbReference>
<keyword evidence="6" id="KW-0862">Zinc</keyword>
<comment type="subcellular location">
    <subcellularLocation>
        <location evidence="1">Nucleus</location>
    </subcellularLocation>
</comment>
<reference evidence="13" key="3">
    <citation type="submission" date="2025-09" db="UniProtKB">
        <authorList>
            <consortium name="Ensembl"/>
        </authorList>
    </citation>
    <scope>IDENTIFICATION</scope>
</reference>
<evidence type="ECO:0000313" key="13">
    <source>
        <dbReference type="Ensembl" id="ENSSFAP00005038159.1"/>
    </source>
</evidence>
<feature type="domain" description="C2H2-type" evidence="12">
    <location>
        <begin position="213"/>
        <end position="240"/>
    </location>
</feature>
<sequence>YHETHAPPVGRSDKENLKFNDSGGNGHLMLIKEEEELWTSLKEEQNILSQETYLSKFNSTGKGRNHSEELPLRLDSHGCDEDVSQSNVSVVVIKPKSDPEDSGLPLQTLHRDLRFNQENVGTHTIEKSFQCDTCGKSFTKMPLLKKHMITHSGLKPFVCEVCGKKFNFSSNRDTHMKTHSMEKPHTCDICGKAFSRSADLKRHSRSHTGEKPYSCSFCGQVFPYHTSLKNHLRRHTGEKPYRCIWCGKGFALNATMKIHTRIHTGERPNKKPSSLWLLNYRPDTPLHCILGLEIGDMESS</sequence>
<evidence type="ECO:0000256" key="1">
    <source>
        <dbReference type="ARBA" id="ARBA00004123"/>
    </source>
</evidence>
<evidence type="ECO:0000256" key="10">
    <source>
        <dbReference type="ARBA" id="ARBA00023242"/>
    </source>
</evidence>
<dbReference type="Ensembl" id="ENSSFAT00005039578.1">
    <property type="protein sequence ID" value="ENSSFAP00005038159.1"/>
    <property type="gene ID" value="ENSSFAG00005019161.1"/>
</dbReference>
<keyword evidence="4" id="KW-0677">Repeat</keyword>